<sequence>MAWAVAIRHPGRVASLTALSVPHPDAMGWALRHSTQGLKSWYMLAVQVPRLPEQLVLGPLGGGFEQGLTRLGVPAEPARHYAARFRRPEDLRGPLNWYRALRHQTSRSTAKTGASASPGTKTERGTSVTVPTTFVWGNQDAYLGRAGAERTGEHVSADYRFVEVDATHWLPETHPDLVAAEIAARVLGEAAPPEPLTLTERLGHQPFLSVTTFRRSGEPVSTPMWVVQDGDHLAFTTPLGVGKLKRLKHTQRVEVTPCDRRGRVADGAERVPGTAVVSTDSRELARVERLLEQKYRFEYHIMKVVERVASRGERDRAVLRVDVDRP</sequence>
<dbReference type="InterPro" id="IPR012349">
    <property type="entry name" value="Split_barrel_FMN-bd"/>
</dbReference>
<dbReference type="Proteomes" id="UP001157109">
    <property type="component" value="Unassembled WGS sequence"/>
</dbReference>
<dbReference type="InterPro" id="IPR011576">
    <property type="entry name" value="Pyridox_Oxase_N"/>
</dbReference>
<dbReference type="SUPFAM" id="SSF50475">
    <property type="entry name" value="FMN-binding split barrel"/>
    <property type="match status" value="1"/>
</dbReference>
<keyword evidence="1" id="KW-0560">Oxidoreductase</keyword>
<dbReference type="PANTHER" id="PTHR35176">
    <property type="entry name" value="HEME OXYGENASE HI_0854-RELATED"/>
    <property type="match status" value="1"/>
</dbReference>
<evidence type="ECO:0000313" key="4">
    <source>
        <dbReference type="EMBL" id="GMA21278.1"/>
    </source>
</evidence>
<feature type="compositionally biased region" description="Polar residues" evidence="2">
    <location>
        <begin position="106"/>
        <end position="129"/>
    </location>
</feature>
<evidence type="ECO:0000256" key="2">
    <source>
        <dbReference type="SAM" id="MobiDB-lite"/>
    </source>
</evidence>
<proteinExistence type="predicted"/>
<evidence type="ECO:0000313" key="5">
    <source>
        <dbReference type="Proteomes" id="UP001157109"/>
    </source>
</evidence>
<dbReference type="Pfam" id="PF01243">
    <property type="entry name" value="PNPOx_N"/>
    <property type="match status" value="1"/>
</dbReference>
<dbReference type="PANTHER" id="PTHR35176:SF11">
    <property type="entry name" value="PYRIDOXAMINE 5'-PHOSPHATE OXIDASE FAMILY PROTEIN"/>
    <property type="match status" value="1"/>
</dbReference>
<accession>A0ABQ6HUA9</accession>
<evidence type="ECO:0000256" key="1">
    <source>
        <dbReference type="ARBA" id="ARBA00023002"/>
    </source>
</evidence>
<organism evidence="4 5">
    <name type="scientific">Arsenicicoccus piscis</name>
    <dbReference type="NCBI Taxonomy" id="673954"/>
    <lineage>
        <taxon>Bacteria</taxon>
        <taxon>Bacillati</taxon>
        <taxon>Actinomycetota</taxon>
        <taxon>Actinomycetes</taxon>
        <taxon>Micrococcales</taxon>
        <taxon>Intrasporangiaceae</taxon>
        <taxon>Arsenicicoccus</taxon>
    </lineage>
</organism>
<feature type="region of interest" description="Disordered" evidence="2">
    <location>
        <begin position="102"/>
        <end position="129"/>
    </location>
</feature>
<dbReference type="NCBIfam" id="TIGR03666">
    <property type="entry name" value="Rv2061_F420"/>
    <property type="match status" value="1"/>
</dbReference>
<dbReference type="InterPro" id="IPR019965">
    <property type="entry name" value="PPOX_F420-dep_Rv2061_put"/>
</dbReference>
<dbReference type="InterPro" id="IPR052019">
    <property type="entry name" value="F420H2_bilvrd_red/Heme_oxyg"/>
</dbReference>
<reference evidence="5" key="1">
    <citation type="journal article" date="2019" name="Int. J. Syst. Evol. Microbiol.">
        <title>The Global Catalogue of Microorganisms (GCM) 10K type strain sequencing project: providing services to taxonomists for standard genome sequencing and annotation.</title>
        <authorList>
            <consortium name="The Broad Institute Genomics Platform"/>
            <consortium name="The Broad Institute Genome Sequencing Center for Infectious Disease"/>
            <person name="Wu L."/>
            <person name="Ma J."/>
        </authorList>
    </citation>
    <scope>NUCLEOTIDE SEQUENCE [LARGE SCALE GENOMIC DNA]</scope>
    <source>
        <strain evidence="5">NBRC 105830</strain>
    </source>
</reference>
<name>A0ABQ6HUA9_9MICO</name>
<comment type="caution">
    <text evidence="4">The sequence shown here is derived from an EMBL/GenBank/DDBJ whole genome shotgun (WGS) entry which is preliminary data.</text>
</comment>
<gene>
    <name evidence="4" type="ORF">GCM10025862_32990</name>
</gene>
<dbReference type="SUPFAM" id="SSF53474">
    <property type="entry name" value="alpha/beta-Hydrolases"/>
    <property type="match status" value="1"/>
</dbReference>
<feature type="domain" description="Pyridoxamine 5'-phosphate oxidase N-terminal" evidence="3">
    <location>
        <begin position="200"/>
        <end position="324"/>
    </location>
</feature>
<dbReference type="InterPro" id="IPR029058">
    <property type="entry name" value="AB_hydrolase_fold"/>
</dbReference>
<dbReference type="Gene3D" id="2.30.110.10">
    <property type="entry name" value="Electron Transport, Fmn-binding Protein, Chain A"/>
    <property type="match status" value="1"/>
</dbReference>
<dbReference type="Gene3D" id="3.40.50.1820">
    <property type="entry name" value="alpha/beta hydrolase"/>
    <property type="match status" value="1"/>
</dbReference>
<protein>
    <recommendedName>
        <fullName evidence="3">Pyridoxamine 5'-phosphate oxidase N-terminal domain-containing protein</fullName>
    </recommendedName>
</protein>
<dbReference type="EMBL" id="BSUJ01000001">
    <property type="protein sequence ID" value="GMA21278.1"/>
    <property type="molecule type" value="Genomic_DNA"/>
</dbReference>
<evidence type="ECO:0000259" key="3">
    <source>
        <dbReference type="Pfam" id="PF01243"/>
    </source>
</evidence>
<keyword evidence="5" id="KW-1185">Reference proteome</keyword>